<feature type="non-terminal residue" evidence="1">
    <location>
        <position position="86"/>
    </location>
</feature>
<proteinExistence type="predicted"/>
<organism evidence="1 2">
    <name type="scientific">Coprobacter fastidiosus</name>
    <dbReference type="NCBI Taxonomy" id="1099853"/>
    <lineage>
        <taxon>Bacteria</taxon>
        <taxon>Pseudomonadati</taxon>
        <taxon>Bacteroidota</taxon>
        <taxon>Bacteroidia</taxon>
        <taxon>Bacteroidales</taxon>
        <taxon>Barnesiellaceae</taxon>
        <taxon>Coprobacter</taxon>
    </lineage>
</organism>
<evidence type="ECO:0000313" key="2">
    <source>
        <dbReference type="Proteomes" id="UP000262954"/>
    </source>
</evidence>
<gene>
    <name evidence="1" type="ORF">DDY73_08790</name>
</gene>
<protein>
    <recommendedName>
        <fullName evidence="3">Secretin/TonB short N-terminal domain-containing protein</fullName>
    </recommendedName>
</protein>
<dbReference type="EMBL" id="DNWC01000115">
    <property type="protein sequence ID" value="HBJ09089.1"/>
    <property type="molecule type" value="Genomic_DNA"/>
</dbReference>
<dbReference type="Proteomes" id="UP000262954">
    <property type="component" value="Unassembled WGS sequence"/>
</dbReference>
<name>A0A354M3K0_9BACT</name>
<sequence>MKYREIKKSISKLWRLAFFIFILSFGVHSQIYAAEQDGKITLSFSDIPLREALSRVEKVSDYTFFYDEKNVNVDQKVRLDVKDANM</sequence>
<comment type="caution">
    <text evidence="1">The sequence shown here is derived from an EMBL/GenBank/DDBJ whole genome shotgun (WGS) entry which is preliminary data.</text>
</comment>
<evidence type="ECO:0000313" key="1">
    <source>
        <dbReference type="EMBL" id="HBJ09089.1"/>
    </source>
</evidence>
<reference evidence="1 2" key="1">
    <citation type="journal article" date="2018" name="Nat. Biotechnol.">
        <title>A standardized bacterial taxonomy based on genome phylogeny substantially revises the tree of life.</title>
        <authorList>
            <person name="Parks D.H."/>
            <person name="Chuvochina M."/>
            <person name="Waite D.W."/>
            <person name="Rinke C."/>
            <person name="Skarshewski A."/>
            <person name="Chaumeil P.A."/>
            <person name="Hugenholtz P."/>
        </authorList>
    </citation>
    <scope>NUCLEOTIDE SEQUENCE [LARGE SCALE GENOMIC DNA]</scope>
    <source>
        <strain evidence="1">UBA11482</strain>
    </source>
</reference>
<dbReference type="AlphaFoldDB" id="A0A354M3K0"/>
<accession>A0A354M3K0</accession>
<evidence type="ECO:0008006" key="3">
    <source>
        <dbReference type="Google" id="ProtNLM"/>
    </source>
</evidence>